<keyword evidence="2" id="KW-0812">Transmembrane</keyword>
<evidence type="ECO:0000256" key="2">
    <source>
        <dbReference type="SAM" id="Phobius"/>
    </source>
</evidence>
<keyword evidence="5" id="KW-1185">Reference proteome</keyword>
<reference evidence="4 5" key="1">
    <citation type="submission" date="2024-06" db="EMBL/GenBank/DDBJ databases">
        <title>The Natural Products Discovery Center: Release of the First 8490 Sequenced Strains for Exploring Actinobacteria Biosynthetic Diversity.</title>
        <authorList>
            <person name="Kalkreuter E."/>
            <person name="Kautsar S.A."/>
            <person name="Yang D."/>
            <person name="Bader C.D."/>
            <person name="Teijaro C.N."/>
            <person name="Fluegel L."/>
            <person name="Davis C.M."/>
            <person name="Simpson J.R."/>
            <person name="Lauterbach L."/>
            <person name="Steele A.D."/>
            <person name="Gui C."/>
            <person name="Meng S."/>
            <person name="Li G."/>
            <person name="Viehrig K."/>
            <person name="Ye F."/>
            <person name="Su P."/>
            <person name="Kiefer A.F."/>
            <person name="Nichols A."/>
            <person name="Cepeda A.J."/>
            <person name="Yan W."/>
            <person name="Fan B."/>
            <person name="Jiang Y."/>
            <person name="Adhikari A."/>
            <person name="Zheng C.-J."/>
            <person name="Schuster L."/>
            <person name="Cowan T.M."/>
            <person name="Smanski M.J."/>
            <person name="Chevrette M.G."/>
            <person name="De Carvalho L.P.S."/>
            <person name="Shen B."/>
        </authorList>
    </citation>
    <scope>NUCLEOTIDE SEQUENCE [LARGE SCALE GENOMIC DNA]</scope>
    <source>
        <strain evidence="4 5">NPDC038104</strain>
    </source>
</reference>
<gene>
    <name evidence="4" type="ORF">AB0E65_09420</name>
</gene>
<dbReference type="Proteomes" id="UP001550850">
    <property type="component" value="Unassembled WGS sequence"/>
</dbReference>
<protein>
    <recommendedName>
        <fullName evidence="6">Integral membrane protein</fullName>
    </recommendedName>
</protein>
<feature type="transmembrane region" description="Helical" evidence="2">
    <location>
        <begin position="207"/>
        <end position="231"/>
    </location>
</feature>
<evidence type="ECO:0000313" key="4">
    <source>
        <dbReference type="EMBL" id="MEU3554424.1"/>
    </source>
</evidence>
<feature type="signal peptide" evidence="3">
    <location>
        <begin position="1"/>
        <end position="30"/>
    </location>
</feature>
<accession>A0ABV2YFT6</accession>
<feature type="region of interest" description="Disordered" evidence="1">
    <location>
        <begin position="293"/>
        <end position="344"/>
    </location>
</feature>
<evidence type="ECO:0000256" key="3">
    <source>
        <dbReference type="SAM" id="SignalP"/>
    </source>
</evidence>
<organism evidence="4 5">
    <name type="scientific">Streptomyces fragilis</name>
    <dbReference type="NCBI Taxonomy" id="67301"/>
    <lineage>
        <taxon>Bacteria</taxon>
        <taxon>Bacillati</taxon>
        <taxon>Actinomycetota</taxon>
        <taxon>Actinomycetes</taxon>
        <taxon>Kitasatosporales</taxon>
        <taxon>Streptomycetaceae</taxon>
        <taxon>Streptomyces</taxon>
    </lineage>
</organism>
<feature type="transmembrane region" description="Helical" evidence="2">
    <location>
        <begin position="258"/>
        <end position="276"/>
    </location>
</feature>
<keyword evidence="3" id="KW-0732">Signal</keyword>
<keyword evidence="2" id="KW-0472">Membrane</keyword>
<feature type="chain" id="PRO_5047301291" description="Integral membrane protein" evidence="3">
    <location>
        <begin position="31"/>
        <end position="344"/>
    </location>
</feature>
<feature type="compositionally biased region" description="Low complexity" evidence="1">
    <location>
        <begin position="311"/>
        <end position="331"/>
    </location>
</feature>
<feature type="transmembrane region" description="Helical" evidence="2">
    <location>
        <begin position="180"/>
        <end position="200"/>
    </location>
</feature>
<sequence length="344" mass="35344">MSPRTRRLRDVLSAALTVAACLLLPFGALAAWAVHQVADTSRYVESMAPLSSDPAVRGVIADTVGAGIVHELTDRRDLPPSAAPFVHSAVDSFTRTAAFRAVWDAGNRASHEAVLKALRERGDGPVTVDLAPITERVRHELADENVPLAGSIPVRHARVAVLEPQELRRLRGGLRTLEVAGVWLPVSAGVLAVAGIAVAVRRRRAVTATALGTAVGGAVLVVALLVGRAAILADLPPGVSRAAAAAVYDALTTTLRQVAWSLLGLGLLAAAGTWLTRRRFLARLPRRSAEPAAAASVTSVTPVTPVPPAAPGTAAPGTAAPGAAAPGTGEARSANPSLQGRVVD</sequence>
<keyword evidence="2" id="KW-1133">Transmembrane helix</keyword>
<proteinExistence type="predicted"/>
<evidence type="ECO:0008006" key="6">
    <source>
        <dbReference type="Google" id="ProtNLM"/>
    </source>
</evidence>
<comment type="caution">
    <text evidence="4">The sequence shown here is derived from an EMBL/GenBank/DDBJ whole genome shotgun (WGS) entry which is preliminary data.</text>
</comment>
<dbReference type="PROSITE" id="PS51257">
    <property type="entry name" value="PROKAR_LIPOPROTEIN"/>
    <property type="match status" value="1"/>
</dbReference>
<evidence type="ECO:0000256" key="1">
    <source>
        <dbReference type="SAM" id="MobiDB-lite"/>
    </source>
</evidence>
<dbReference type="EMBL" id="JBEZUR010000010">
    <property type="protein sequence ID" value="MEU3554424.1"/>
    <property type="molecule type" value="Genomic_DNA"/>
</dbReference>
<dbReference type="RefSeq" id="WP_174721653.1">
    <property type="nucleotide sequence ID" value="NZ_BEVZ01000008.1"/>
</dbReference>
<name>A0ABV2YFT6_9ACTN</name>
<evidence type="ECO:0000313" key="5">
    <source>
        <dbReference type="Proteomes" id="UP001550850"/>
    </source>
</evidence>
<feature type="compositionally biased region" description="Low complexity" evidence="1">
    <location>
        <begin position="293"/>
        <end position="303"/>
    </location>
</feature>